<dbReference type="InterPro" id="IPR036188">
    <property type="entry name" value="FAD/NAD-bd_sf"/>
</dbReference>
<dbReference type="Pfam" id="PF13450">
    <property type="entry name" value="NAD_binding_8"/>
    <property type="match status" value="1"/>
</dbReference>
<dbReference type="SUPFAM" id="SSF48264">
    <property type="entry name" value="Cytochrome P450"/>
    <property type="match status" value="1"/>
</dbReference>
<comment type="similarity">
    <text evidence="5">Belongs to the cytochrome P450 family.</text>
</comment>
<name>A0A0G4NKU9_VERLO</name>
<keyword evidence="8" id="KW-0479">Metal-binding</keyword>
<dbReference type="Pfam" id="PF22683">
    <property type="entry name" value="Nab2-like_zf-CCCH"/>
    <property type="match status" value="1"/>
</dbReference>
<organism evidence="19 20">
    <name type="scientific">Verticillium longisporum</name>
    <name type="common">Verticillium dahliae var. longisporum</name>
    <dbReference type="NCBI Taxonomy" id="100787"/>
    <lineage>
        <taxon>Eukaryota</taxon>
        <taxon>Fungi</taxon>
        <taxon>Dikarya</taxon>
        <taxon>Ascomycota</taxon>
        <taxon>Pezizomycotina</taxon>
        <taxon>Sordariomycetes</taxon>
        <taxon>Hypocreomycetidae</taxon>
        <taxon>Glomerellales</taxon>
        <taxon>Plectosphaerellaceae</taxon>
        <taxon>Verticillium</taxon>
    </lineage>
</organism>
<comment type="subcellular location">
    <subcellularLocation>
        <location evidence="3">Membrane</location>
        <topology evidence="3">Single-pass membrane protein</topology>
    </subcellularLocation>
</comment>
<keyword evidence="14" id="KW-0472">Membrane</keyword>
<dbReference type="Pfam" id="PF14608">
    <property type="entry name" value="zf-CCCH_2"/>
    <property type="match status" value="4"/>
</dbReference>
<dbReference type="SUPFAM" id="SSF51905">
    <property type="entry name" value="FAD/NAD(P)-binding domain"/>
    <property type="match status" value="1"/>
</dbReference>
<evidence type="ECO:0000256" key="6">
    <source>
        <dbReference type="ARBA" id="ARBA00012663"/>
    </source>
</evidence>
<dbReference type="InterPro" id="IPR055046">
    <property type="entry name" value="Nab2-like_Znf-CCCH"/>
</dbReference>
<dbReference type="GO" id="GO:0016020">
    <property type="term" value="C:membrane"/>
    <property type="evidence" value="ECO:0007669"/>
    <property type="project" value="UniProtKB-SubCell"/>
</dbReference>
<evidence type="ECO:0000259" key="18">
    <source>
        <dbReference type="Pfam" id="PF22683"/>
    </source>
</evidence>
<feature type="region of interest" description="Disordered" evidence="16">
    <location>
        <begin position="258"/>
        <end position="319"/>
    </location>
</feature>
<evidence type="ECO:0000256" key="15">
    <source>
        <dbReference type="PIRSR" id="PIRSR625705-1"/>
    </source>
</evidence>
<feature type="compositionally biased region" description="Acidic residues" evidence="16">
    <location>
        <begin position="297"/>
        <end position="307"/>
    </location>
</feature>
<gene>
    <name evidence="19" type="ORF">BN1723_007328</name>
</gene>
<keyword evidence="13" id="KW-0503">Monooxygenase</keyword>
<evidence type="ECO:0000313" key="20">
    <source>
        <dbReference type="Proteomes" id="UP000045706"/>
    </source>
</evidence>
<keyword evidence="10" id="KW-1133">Transmembrane helix</keyword>
<evidence type="ECO:0000256" key="14">
    <source>
        <dbReference type="ARBA" id="ARBA00023136"/>
    </source>
</evidence>
<dbReference type="Gene3D" id="3.20.20.80">
    <property type="entry name" value="Glycosidases"/>
    <property type="match status" value="1"/>
</dbReference>
<evidence type="ECO:0000256" key="1">
    <source>
        <dbReference type="ARBA" id="ARBA00001231"/>
    </source>
</evidence>
<dbReference type="PANTHER" id="PTHR24287:SF5">
    <property type="entry name" value="P450, PUTATIVE (EUROFUNG)-RELATED"/>
    <property type="match status" value="1"/>
</dbReference>
<evidence type="ECO:0000256" key="12">
    <source>
        <dbReference type="ARBA" id="ARBA00023004"/>
    </source>
</evidence>
<dbReference type="Gene3D" id="1.10.340.40">
    <property type="entry name" value="Nuclear abundant poly(A) RNA-bind protein 2, N-terminal domain"/>
    <property type="match status" value="1"/>
</dbReference>
<feature type="domain" description="Nab2-like CCCH zinc finger" evidence="18">
    <location>
        <begin position="425"/>
        <end position="444"/>
    </location>
</feature>
<dbReference type="Pfam" id="PF00067">
    <property type="entry name" value="p450"/>
    <property type="match status" value="1"/>
</dbReference>
<dbReference type="SUPFAM" id="SSF51445">
    <property type="entry name" value="(Trans)glycosidases"/>
    <property type="match status" value="1"/>
</dbReference>
<dbReference type="Gene3D" id="3.50.50.60">
    <property type="entry name" value="FAD/NAD(P)-binding domain"/>
    <property type="match status" value="1"/>
</dbReference>
<dbReference type="CDD" id="cd11063">
    <property type="entry name" value="CYP52"/>
    <property type="match status" value="1"/>
</dbReference>
<evidence type="ECO:0000256" key="5">
    <source>
        <dbReference type="ARBA" id="ARBA00010617"/>
    </source>
</evidence>
<dbReference type="GO" id="GO:0004563">
    <property type="term" value="F:beta-N-acetylhexosaminidase activity"/>
    <property type="evidence" value="ECO:0007669"/>
    <property type="project" value="UniProtKB-EC"/>
</dbReference>
<feature type="compositionally biased region" description="Low complexity" evidence="16">
    <location>
        <begin position="178"/>
        <end position="187"/>
    </location>
</feature>
<feature type="active site" description="Proton donor" evidence="15">
    <location>
        <position position="916"/>
    </location>
</feature>
<keyword evidence="12" id="KW-0408">Iron</keyword>
<dbReference type="FunFam" id="4.10.1000.40:FF:000002">
    <property type="entry name" value="Nuclear polyadenylated RNA-binding protein Nab2"/>
    <property type="match status" value="1"/>
</dbReference>
<dbReference type="InterPro" id="IPR047146">
    <property type="entry name" value="Cyt_P450_E_CYP52_fungi"/>
</dbReference>
<dbReference type="Pfam" id="PF00728">
    <property type="entry name" value="Glyco_hydro_20"/>
    <property type="match status" value="1"/>
</dbReference>
<dbReference type="GO" id="GO:0005506">
    <property type="term" value="F:iron ion binding"/>
    <property type="evidence" value="ECO:0007669"/>
    <property type="project" value="InterPro"/>
</dbReference>
<evidence type="ECO:0000256" key="8">
    <source>
        <dbReference type="ARBA" id="ARBA00022723"/>
    </source>
</evidence>
<feature type="compositionally biased region" description="Basic and acidic residues" evidence="16">
    <location>
        <begin position="287"/>
        <end position="296"/>
    </location>
</feature>
<dbReference type="PANTHER" id="PTHR24287">
    <property type="entry name" value="P450, PUTATIVE (EUROFUNG)-RELATED"/>
    <property type="match status" value="1"/>
</dbReference>
<dbReference type="Gene3D" id="4.10.1000.40">
    <property type="match status" value="1"/>
</dbReference>
<evidence type="ECO:0000256" key="13">
    <source>
        <dbReference type="ARBA" id="ARBA00023033"/>
    </source>
</evidence>
<dbReference type="InterPro" id="IPR017853">
    <property type="entry name" value="GH"/>
</dbReference>
<sequence>MPTQVAQHTPLADALTEAIQAKVIEVGLAQSNDASALAEYITLTLVNGKNQEDIVTELSTELLGLPANDPIVITLVAWMFEQVEVLNIQLNGAAQPSQVAEESNLGAQDASANVEMDTDMNAGVASELNAPTGPRSMRNGNNLRGGREKRMLGKALDRTGDSVLHRTRGNDRISSHARGPPTGPRGNMRGGGRGMNARAANIQAGMNAMGGMNMRANGPPGMAGMNAGWGMPQGGEMDLMAMMQQQSQMMAQLQQQIMNGPGGGQQRHGKSLFDRTQRPQRNNRQHRNNDNNKPEGEGEAGAEGEDVDMSKREPPNPEDTVCKFNLRCTNRDCKFGHQSPAAPPNTHVDMNDVCTFGAACKNRKCVGRHPSPAAKLAHQGEQDCKFFPNCHNPQCPFKHPDMPLCRNGSGCTTPGCKFTHVKVKCRFNPCKNPHCAYLHDEGQQGGFKDKVWTPEGGAAHVSERKFVLEGEGDESMVPEDSAMGQEDDAVVKQELITHGEDVFLSMLRTYYSTMLCNKALHRSHGIAAAAAHTRVASRTLTTAAQRKSRPTCMAYGATSAGVFPARRRGLATHAISEPQNIAVIGGGITGLTTAHFLAKSVPVGTKITVYEASDRVGGWLDTQKVEFEQNGQKSVVQFERGPRTLRSYARDTWKMDDLVLFTLLNDLDIMPSFRPGGTRYVRIDGNITAVTPKNMIKLLWKPMLRGFWRMKRNRLGTFADRSDKCLPKDMSVGEFLRMAAGESRTVDQFASAVLHGIWGGDIDRLSMQSVMPKPWHNYWLKEPLPHLAHLPAHELALSWPLDIPAMPDLSAKGAYRKGLSYTPKDIQYIHEYAVHRGVQVIVEIDMPGHTGSIAFAYPELIVAYNQQPYQWWCAEPPCGAFRLNSTAVDSFLDKLFDDLLPRVAPYTAYFHTGGDELNKNDSMLDEGVRSNSSQVLQPLLQRFMDKNHARVRKHGLVPMVWEEMATEWNITMGKDVVVQTWLGEPSIKRVTGLGHKVIDSNYNFWYLDCGRGHWLNFDNGAAFKAFYPFQDWCSPAKGWRLIYSHDPAEGLTEEEAKLVLGGEVTAWSESIDAVNLDTILWPRTSAAGEVLWSGRTDASGQNRNPPTVTPPRAATTVHTILGSPLSDLNLDQPSTMGLVEFVVENISTKTVAGFLGFATILWVVLGRIDEHVRLRRLAPYTSGKVYGLTFPFGLRFVFAAVKHAMAHTNLEFWTNKFREIGSYTGETRVLGQRIISTADPENIKAILATQFNDFGKGEPFHAEWSEFLGDSIFTTDGDKWHTSRHLIRPQFIRDRAIANGGALNGEDQPVNLEAGNGKVLDISDMFFRYTLDVATDFLLGKDVKSMSTPRQDFAEAFNEVQRVQSIIARSNGLRRFVPRASFRRGLRVINDFVNQYIDRALRLSPEELSSKTKSDKDYTFLHELACFTQDRKVIRDQLVAVLLAGRDTTACTLSWTIYELSRQPELVRKLRDEILQHVGPDREPTYADLKSMKYLQNVMNETLRLYPVVPYNVRLALRDTTLPRGGGPDGSLPLPVLKNTPVGYSPLVMQRRADIYPPPSATFAPHNVFSPERWQHWQPKPWTYIPFNGGPRICIGQQFALTEMSYVLCRLFQRYERVESHMDQVDGGSPCLKSEIVLQPGEGVKVAFWEAKKA</sequence>
<evidence type="ECO:0000256" key="11">
    <source>
        <dbReference type="ARBA" id="ARBA00023002"/>
    </source>
</evidence>
<keyword evidence="7" id="KW-0812">Transmembrane</keyword>
<dbReference type="PRINTS" id="PR00738">
    <property type="entry name" value="GLHYDRLASE20"/>
</dbReference>
<evidence type="ECO:0000256" key="10">
    <source>
        <dbReference type="ARBA" id="ARBA00022989"/>
    </source>
</evidence>
<feature type="domain" description="Glycoside hydrolase family 20 catalytic" evidence="17">
    <location>
        <begin position="798"/>
        <end position="1094"/>
    </location>
</feature>
<dbReference type="EC" id="3.2.1.52" evidence="6"/>
<comment type="similarity">
    <text evidence="4">Belongs to the glycosyl hydrolase 20 family.</text>
</comment>
<evidence type="ECO:0000256" key="2">
    <source>
        <dbReference type="ARBA" id="ARBA00001971"/>
    </source>
</evidence>
<dbReference type="InterPro" id="IPR043094">
    <property type="entry name" value="Nab2/ZC3H14_N_sf"/>
</dbReference>
<comment type="cofactor">
    <cofactor evidence="2">
        <name>heme</name>
        <dbReference type="ChEBI" id="CHEBI:30413"/>
    </cofactor>
</comment>
<evidence type="ECO:0000256" key="9">
    <source>
        <dbReference type="ARBA" id="ARBA00022801"/>
    </source>
</evidence>
<keyword evidence="11" id="KW-0560">Oxidoreductase</keyword>
<evidence type="ECO:0000259" key="17">
    <source>
        <dbReference type="Pfam" id="PF00728"/>
    </source>
</evidence>
<dbReference type="InterPro" id="IPR015883">
    <property type="entry name" value="Glyco_hydro_20_cat"/>
</dbReference>
<dbReference type="Gene3D" id="1.10.630.10">
    <property type="entry name" value="Cytochrome P450"/>
    <property type="match status" value="1"/>
</dbReference>
<dbReference type="GO" id="GO:0016705">
    <property type="term" value="F:oxidoreductase activity, acting on paired donors, with incorporation or reduction of molecular oxygen"/>
    <property type="evidence" value="ECO:0007669"/>
    <property type="project" value="InterPro"/>
</dbReference>
<protein>
    <recommendedName>
        <fullName evidence="6">beta-N-acetylhexosaminidase</fullName>
        <ecNumber evidence="6">3.2.1.52</ecNumber>
    </recommendedName>
</protein>
<evidence type="ECO:0000313" key="19">
    <source>
        <dbReference type="EMBL" id="CRK47070.1"/>
    </source>
</evidence>
<reference evidence="20" key="1">
    <citation type="submission" date="2015-05" db="EMBL/GenBank/DDBJ databases">
        <authorList>
            <person name="Fogelqvist Johan"/>
        </authorList>
    </citation>
    <scope>NUCLEOTIDE SEQUENCE [LARGE SCALE GENOMIC DNA]</scope>
</reference>
<proteinExistence type="inferred from homology"/>
<evidence type="ECO:0000256" key="7">
    <source>
        <dbReference type="ARBA" id="ARBA00022692"/>
    </source>
</evidence>
<dbReference type="GO" id="GO:0020037">
    <property type="term" value="F:heme binding"/>
    <property type="evidence" value="ECO:0007669"/>
    <property type="project" value="InterPro"/>
</dbReference>
<feature type="compositionally biased region" description="Basic and acidic residues" evidence="16">
    <location>
        <begin position="145"/>
        <end position="174"/>
    </location>
</feature>
<dbReference type="InterPro" id="IPR025705">
    <property type="entry name" value="Beta_hexosaminidase_sua/sub"/>
</dbReference>
<dbReference type="EMBL" id="CVQI01036162">
    <property type="protein sequence ID" value="CRK47070.1"/>
    <property type="molecule type" value="Genomic_DNA"/>
</dbReference>
<evidence type="ECO:0000256" key="16">
    <source>
        <dbReference type="SAM" id="MobiDB-lite"/>
    </source>
</evidence>
<comment type="catalytic activity">
    <reaction evidence="1">
        <text>Hydrolysis of terminal non-reducing N-acetyl-D-hexosamine residues in N-acetyl-beta-D-hexosaminides.</text>
        <dbReference type="EC" id="3.2.1.52"/>
    </reaction>
</comment>
<dbReference type="InterPro" id="IPR001128">
    <property type="entry name" value="Cyt_P450"/>
</dbReference>
<dbReference type="Proteomes" id="UP000045706">
    <property type="component" value="Unassembled WGS sequence"/>
</dbReference>
<evidence type="ECO:0000256" key="4">
    <source>
        <dbReference type="ARBA" id="ARBA00006285"/>
    </source>
</evidence>
<dbReference type="InterPro" id="IPR036396">
    <property type="entry name" value="Cyt_P450_sf"/>
</dbReference>
<dbReference type="GO" id="GO:0005975">
    <property type="term" value="P:carbohydrate metabolic process"/>
    <property type="evidence" value="ECO:0007669"/>
    <property type="project" value="InterPro"/>
</dbReference>
<accession>A0A0G4NKU9</accession>
<evidence type="ECO:0000256" key="3">
    <source>
        <dbReference type="ARBA" id="ARBA00004167"/>
    </source>
</evidence>
<feature type="region of interest" description="Disordered" evidence="16">
    <location>
        <begin position="125"/>
        <end position="193"/>
    </location>
</feature>
<keyword evidence="9" id="KW-0378">Hydrolase</keyword>
<dbReference type="InterPro" id="IPR017972">
    <property type="entry name" value="Cyt_P450_CS"/>
</dbReference>
<dbReference type="PROSITE" id="PS00086">
    <property type="entry name" value="CYTOCHROME_P450"/>
    <property type="match status" value="1"/>
</dbReference>
<dbReference type="GO" id="GO:0004497">
    <property type="term" value="F:monooxygenase activity"/>
    <property type="evidence" value="ECO:0007669"/>
    <property type="project" value="UniProtKB-KW"/>
</dbReference>
<dbReference type="Gene3D" id="4.10.1000.30">
    <property type="match status" value="1"/>
</dbReference>